<comment type="caution">
    <text evidence="1">The sequence shown here is derived from an EMBL/GenBank/DDBJ whole genome shotgun (WGS) entry which is preliminary data.</text>
</comment>
<keyword evidence="2" id="KW-1185">Reference proteome</keyword>
<sequence>MTTEFVIMFPLFIFLTLAGIEMGIIAVRQATLERAVDLTVRDIRLGTGTAPQHDEIKDLICARSAMVPDCKTNLRLEMIRVDPRNFTAPPAVPDCTDQSEEVNPVRQFSNGLDNELMILRACAKFKPYYPLSGIGKELNKDNAGYAAITATTTFVQEPR</sequence>
<gene>
    <name evidence="1" type="ORF">M8744_01325</name>
</gene>
<evidence type="ECO:0000313" key="1">
    <source>
        <dbReference type="EMBL" id="MCM2560773.1"/>
    </source>
</evidence>
<dbReference type="Proteomes" id="UP001203036">
    <property type="component" value="Unassembled WGS sequence"/>
</dbReference>
<organism evidence="1 2">
    <name type="scientific">Lutimaribacter degradans</name>
    <dbReference type="NCBI Taxonomy" id="2945989"/>
    <lineage>
        <taxon>Bacteria</taxon>
        <taxon>Pseudomonadati</taxon>
        <taxon>Pseudomonadota</taxon>
        <taxon>Alphaproteobacteria</taxon>
        <taxon>Rhodobacterales</taxon>
        <taxon>Roseobacteraceae</taxon>
        <taxon>Lutimaribacter</taxon>
    </lineage>
</organism>
<name>A0ACC5ZRH5_9RHOB</name>
<evidence type="ECO:0000313" key="2">
    <source>
        <dbReference type="Proteomes" id="UP001203036"/>
    </source>
</evidence>
<protein>
    <submittedName>
        <fullName evidence="1">Pilus assembly protein</fullName>
    </submittedName>
</protein>
<dbReference type="EMBL" id="JAMQGO010000001">
    <property type="protein sequence ID" value="MCM2560773.1"/>
    <property type="molecule type" value="Genomic_DNA"/>
</dbReference>
<accession>A0ACC5ZRH5</accession>
<proteinExistence type="predicted"/>
<reference evidence="1" key="1">
    <citation type="submission" date="2022-06" db="EMBL/GenBank/DDBJ databases">
        <title>Lutimaribacter sp. EGI FJ00013, a novel bacterium isolated from a salt lake sediment enrichment.</title>
        <authorList>
            <person name="Gao L."/>
            <person name="Fang B.-Z."/>
            <person name="Li W.-J."/>
        </authorList>
    </citation>
    <scope>NUCLEOTIDE SEQUENCE</scope>
    <source>
        <strain evidence="1">EGI FJ00013</strain>
    </source>
</reference>